<sequence>MAIGKSFATHENVKHSSREFVQVAVHSVGGFKARVRRTIAGVFHHISPQHALSFHEIGFRWSQRIVTGQAVRILVTAAAGAAIAASLSRYYRPAMRRSPDAGIIVKSPSLL</sequence>
<protein>
    <submittedName>
        <fullName evidence="1">ISXO2-like transposase domain-containing protein</fullName>
    </submittedName>
</protein>
<proteinExistence type="predicted"/>
<organism evidence="1 2">
    <name type="scientific">Rhizobium aethiopicum</name>
    <dbReference type="NCBI Taxonomy" id="1138170"/>
    <lineage>
        <taxon>Bacteria</taxon>
        <taxon>Pseudomonadati</taxon>
        <taxon>Pseudomonadota</taxon>
        <taxon>Alphaproteobacteria</taxon>
        <taxon>Hyphomicrobiales</taxon>
        <taxon>Rhizobiaceae</taxon>
        <taxon>Rhizobium/Agrobacterium group</taxon>
        <taxon>Rhizobium</taxon>
    </lineage>
</organism>
<reference evidence="1 2" key="1">
    <citation type="submission" date="2016-08" db="EMBL/GenBank/DDBJ databases">
        <authorList>
            <person name="Seilhamer J.J."/>
        </authorList>
    </citation>
    <scope>NUCLEOTIDE SEQUENCE [LARGE SCALE GENOMIC DNA]</scope>
    <source>
        <strain evidence="1 2">HBR26</strain>
    </source>
</reference>
<name>A0A1C3YBN3_9HYPH</name>
<evidence type="ECO:0000313" key="1">
    <source>
        <dbReference type="EMBL" id="SCB61911.1"/>
    </source>
</evidence>
<evidence type="ECO:0000313" key="2">
    <source>
        <dbReference type="Proteomes" id="UP000198723"/>
    </source>
</evidence>
<dbReference type="EMBL" id="FMAJ01000027">
    <property type="protein sequence ID" value="SCB61911.1"/>
    <property type="molecule type" value="Genomic_DNA"/>
</dbReference>
<gene>
    <name evidence="1" type="ORF">GA0061105_1272</name>
</gene>
<dbReference type="AlphaFoldDB" id="A0A1C3YBN3"/>
<accession>A0A1C3YBN3</accession>
<dbReference type="Proteomes" id="UP000198723">
    <property type="component" value="Unassembled WGS sequence"/>
</dbReference>